<feature type="region of interest" description="Disordered" evidence="1">
    <location>
        <begin position="119"/>
        <end position="153"/>
    </location>
</feature>
<feature type="chain" id="PRO_5009298073" description="PASTA domain-containing protein" evidence="2">
    <location>
        <begin position="34"/>
        <end position="153"/>
    </location>
</feature>
<reference evidence="4" key="1">
    <citation type="submission" date="2016-10" db="EMBL/GenBank/DDBJ databases">
        <authorList>
            <person name="Varghese N."/>
            <person name="Submissions S."/>
        </authorList>
    </citation>
    <scope>NUCLEOTIDE SEQUENCE [LARGE SCALE GENOMIC DNA]</scope>
    <source>
        <strain evidence="4">DSM 45405</strain>
    </source>
</reference>
<evidence type="ECO:0000256" key="1">
    <source>
        <dbReference type="SAM" id="MobiDB-lite"/>
    </source>
</evidence>
<gene>
    <name evidence="3" type="ORF">SAMN04489835_2272</name>
</gene>
<dbReference type="EMBL" id="LT629971">
    <property type="protein sequence ID" value="SEH63301.1"/>
    <property type="molecule type" value="Genomic_DNA"/>
</dbReference>
<organism evidence="3 4">
    <name type="scientific">Mycolicibacterium rutilum</name>
    <name type="common">Mycobacterium rutilum</name>
    <dbReference type="NCBI Taxonomy" id="370526"/>
    <lineage>
        <taxon>Bacteria</taxon>
        <taxon>Bacillati</taxon>
        <taxon>Actinomycetota</taxon>
        <taxon>Actinomycetes</taxon>
        <taxon>Mycobacteriales</taxon>
        <taxon>Mycobacteriaceae</taxon>
        <taxon>Mycolicibacterium</taxon>
    </lineage>
</organism>
<dbReference type="RefSeq" id="WP_083407223.1">
    <property type="nucleotide sequence ID" value="NZ_LT629971.1"/>
</dbReference>
<keyword evidence="2" id="KW-0732">Signal</keyword>
<keyword evidence="4" id="KW-1185">Reference proteome</keyword>
<protein>
    <recommendedName>
        <fullName evidence="5">PASTA domain-containing protein</fullName>
    </recommendedName>
</protein>
<dbReference type="STRING" id="370526.SAMN04489835_2272"/>
<evidence type="ECO:0000313" key="3">
    <source>
        <dbReference type="EMBL" id="SEH63301.1"/>
    </source>
</evidence>
<evidence type="ECO:0000256" key="2">
    <source>
        <dbReference type="SAM" id="SignalP"/>
    </source>
</evidence>
<feature type="signal peptide" evidence="2">
    <location>
        <begin position="1"/>
        <end position="33"/>
    </location>
</feature>
<accession>A0A1H6JLS9</accession>
<dbReference type="AlphaFoldDB" id="A0A1H6JLS9"/>
<dbReference type="OrthoDB" id="4735156at2"/>
<proteinExistence type="predicted"/>
<name>A0A1H6JLS9_MYCRU</name>
<sequence>MEVGVIVKKVMFVGLATAAAASAALFGAGTAAAAPDVVGMKYSDALQEIKDSGGRAVVAARVGDKLDQGDCIVTNVWNSSFLRIDEQDNNEMSVALNCAGEYATATTPGASVANPLGRAAKAEDEEAAARKRAQQQAAQAEEEALAEVSTPDQ</sequence>
<evidence type="ECO:0008006" key="5">
    <source>
        <dbReference type="Google" id="ProtNLM"/>
    </source>
</evidence>
<evidence type="ECO:0000313" key="4">
    <source>
        <dbReference type="Proteomes" id="UP000182915"/>
    </source>
</evidence>
<dbReference type="Proteomes" id="UP000182915">
    <property type="component" value="Chromosome I"/>
</dbReference>